<feature type="domain" description="Importin N-terminal" evidence="8">
    <location>
        <begin position="24"/>
        <end position="99"/>
    </location>
</feature>
<keyword evidence="4" id="KW-0963">Cytoplasm</keyword>
<sequence>MDAATLHRLFEEAQSPDRNVQMHAETQLKQLEGAPDFLAGLLTLIGSPQANSAVPQSAAIYFKNRVIHGWDSPENPKKIPISQQDKAFVMQHILQAMCPLPHTVRIQLTASLITILQMEFREGRWPQFLPEVLRMVQSQDHQTVYSGLAAFQEIAKLYQYKDNRDQINEIMAQFLPHLHAVVTKLIPLNDMEAGAMVKIIFKSYHKGIQMSLSKFHSETANLVPWGTAFVQVVEKSLPVDGTVPGMPEDTEGRDNHPWWKAKKWAFACLNTLFGKYADTRSAITKTTKKDNNAAFATIFNEHFAPNILAAYLKQVELSISGVWLSPRVKQKICVFLKDCVNRKSTWRLLKPHLEPLVSSFIFPLMCFSDEDEELWQDDQVEYVRKKLDDVLEEFRSPVAAAEDLLFALAEGRKGQTFLPIIGMVNGILERYNQQSEQERNPRQKDGALKMISILAELVLDDGSPIKDQIEQFLSVHVYPEFKSQHAFLRARACEVTLCFDGLEYKNEEFLKSMFQAVLAAMQDSELAVSVFAALAIKHFFEVPSIFEGMKGHVQNIMQILLNLGNQVDLEALTAVIDDLVEKYASELAPFAVQLGASLRDTFLRIIAEVNAAGDEYEEGVEEKVGAAEGVLNTIYTLVIAMESSQAILAELEQTIFPVIQNVFQNRVFDLYTGIVEIIEASTYCSKTITPTMWQVFELMYTALVDPNSDATDCIKEFSGCFDNFVSYGKDVFMSSPTHQQKMFEIIGMVMTGAYERFSDEDRCRGAELLECLLLHLRGGIDAYIPQCLDVAFHYLQDPKKVAPRTFRERCLAIVINAIYYNPTATLALLEQRGQLQPFFELWFRNLDIFRRVHDKKLCIVTLSAILDMQPEMVPEQMRGVQGWGMCLGAGLKVFEGLPDAVKAREELEKQASEDSPDVEDDDDDDDAAIDPASLVDDDSDLEEDGDVLDEEDKYMMYLEAVKEAQGSRSAEDEANDELEELDEEDLTMETPLDGVD</sequence>
<evidence type="ECO:0000256" key="2">
    <source>
        <dbReference type="ARBA" id="ARBA00004496"/>
    </source>
</evidence>
<evidence type="ECO:0000256" key="1">
    <source>
        <dbReference type="ARBA" id="ARBA00004123"/>
    </source>
</evidence>
<evidence type="ECO:0000313" key="10">
    <source>
        <dbReference type="Proteomes" id="UP001212841"/>
    </source>
</evidence>
<evidence type="ECO:0000259" key="8">
    <source>
        <dbReference type="PROSITE" id="PS50166"/>
    </source>
</evidence>
<dbReference type="GO" id="GO:0005635">
    <property type="term" value="C:nuclear envelope"/>
    <property type="evidence" value="ECO:0007669"/>
    <property type="project" value="TreeGrafter"/>
</dbReference>
<reference evidence="9" key="1">
    <citation type="submission" date="2020-05" db="EMBL/GenBank/DDBJ databases">
        <title>Phylogenomic resolution of chytrid fungi.</title>
        <authorList>
            <person name="Stajich J.E."/>
            <person name="Amses K."/>
            <person name="Simmons R."/>
            <person name="Seto K."/>
            <person name="Myers J."/>
            <person name="Bonds A."/>
            <person name="Quandt C.A."/>
            <person name="Barry K."/>
            <person name="Liu P."/>
            <person name="Grigoriev I."/>
            <person name="Longcore J.E."/>
            <person name="James T.Y."/>
        </authorList>
    </citation>
    <scope>NUCLEOTIDE SEQUENCE</scope>
    <source>
        <strain evidence="9">JEL0318</strain>
    </source>
</reference>
<dbReference type="Pfam" id="PF03810">
    <property type="entry name" value="IBN_N"/>
    <property type="match status" value="1"/>
</dbReference>
<dbReference type="Pfam" id="PF08506">
    <property type="entry name" value="Cse1"/>
    <property type="match status" value="1"/>
</dbReference>
<dbReference type="EMBL" id="JADGJD010001549">
    <property type="protein sequence ID" value="KAJ3040539.1"/>
    <property type="molecule type" value="Genomic_DNA"/>
</dbReference>
<keyword evidence="5" id="KW-0653">Protein transport</keyword>
<evidence type="ECO:0000256" key="6">
    <source>
        <dbReference type="ARBA" id="ARBA00023242"/>
    </source>
</evidence>
<feature type="compositionally biased region" description="Acidic residues" evidence="7">
    <location>
        <begin position="935"/>
        <end position="952"/>
    </location>
</feature>
<protein>
    <recommendedName>
        <fullName evidence="8">Importin N-terminal domain-containing protein</fullName>
    </recommendedName>
</protein>
<dbReference type="Proteomes" id="UP001212841">
    <property type="component" value="Unassembled WGS sequence"/>
</dbReference>
<dbReference type="PANTHER" id="PTHR10997">
    <property type="entry name" value="IMPORTIN-7, 8, 11"/>
    <property type="match status" value="1"/>
</dbReference>
<proteinExistence type="predicted"/>
<dbReference type="InterPro" id="IPR001494">
    <property type="entry name" value="Importin-beta_N"/>
</dbReference>
<accession>A0AAD5S387</accession>
<gene>
    <name evidence="9" type="ORF">HK097_002523</name>
</gene>
<dbReference type="GO" id="GO:0006606">
    <property type="term" value="P:protein import into nucleus"/>
    <property type="evidence" value="ECO:0007669"/>
    <property type="project" value="TreeGrafter"/>
</dbReference>
<evidence type="ECO:0000256" key="7">
    <source>
        <dbReference type="SAM" id="MobiDB-lite"/>
    </source>
</evidence>
<keyword evidence="10" id="KW-1185">Reference proteome</keyword>
<dbReference type="PANTHER" id="PTHR10997:SF18">
    <property type="entry name" value="D-IMPORTIN 7_RANBP7"/>
    <property type="match status" value="1"/>
</dbReference>
<dbReference type="Gene3D" id="1.25.10.10">
    <property type="entry name" value="Leucine-rich Repeat Variant"/>
    <property type="match status" value="1"/>
</dbReference>
<feature type="compositionally biased region" description="Acidic residues" evidence="7">
    <location>
        <begin position="914"/>
        <end position="928"/>
    </location>
</feature>
<keyword evidence="6" id="KW-0539">Nucleus</keyword>
<evidence type="ECO:0000313" key="9">
    <source>
        <dbReference type="EMBL" id="KAJ3040539.1"/>
    </source>
</evidence>
<dbReference type="InterPro" id="IPR016024">
    <property type="entry name" value="ARM-type_fold"/>
</dbReference>
<dbReference type="InterPro" id="IPR013713">
    <property type="entry name" value="XPO2_central"/>
</dbReference>
<evidence type="ECO:0000256" key="4">
    <source>
        <dbReference type="ARBA" id="ARBA00022490"/>
    </source>
</evidence>
<comment type="caution">
    <text evidence="9">The sequence shown here is derived from an EMBL/GenBank/DDBJ whole genome shotgun (WGS) entry which is preliminary data.</text>
</comment>
<dbReference type="AlphaFoldDB" id="A0AAD5S387"/>
<feature type="region of interest" description="Disordered" evidence="7">
    <location>
        <begin position="906"/>
        <end position="996"/>
    </location>
</feature>
<feature type="non-terminal residue" evidence="9">
    <location>
        <position position="1"/>
    </location>
</feature>
<dbReference type="SUPFAM" id="SSF48371">
    <property type="entry name" value="ARM repeat"/>
    <property type="match status" value="1"/>
</dbReference>
<dbReference type="InterPro" id="IPR011989">
    <property type="entry name" value="ARM-like"/>
</dbReference>
<comment type="subcellular location">
    <subcellularLocation>
        <location evidence="2">Cytoplasm</location>
    </subcellularLocation>
    <subcellularLocation>
        <location evidence="1">Nucleus</location>
    </subcellularLocation>
</comment>
<organism evidence="9 10">
    <name type="scientific">Rhizophlyctis rosea</name>
    <dbReference type="NCBI Taxonomy" id="64517"/>
    <lineage>
        <taxon>Eukaryota</taxon>
        <taxon>Fungi</taxon>
        <taxon>Fungi incertae sedis</taxon>
        <taxon>Chytridiomycota</taxon>
        <taxon>Chytridiomycota incertae sedis</taxon>
        <taxon>Chytridiomycetes</taxon>
        <taxon>Rhizophlyctidales</taxon>
        <taxon>Rhizophlyctidaceae</taxon>
        <taxon>Rhizophlyctis</taxon>
    </lineage>
</organism>
<dbReference type="GO" id="GO:0005829">
    <property type="term" value="C:cytosol"/>
    <property type="evidence" value="ECO:0007669"/>
    <property type="project" value="TreeGrafter"/>
</dbReference>
<dbReference type="SMART" id="SM00913">
    <property type="entry name" value="IBN_N"/>
    <property type="match status" value="1"/>
</dbReference>
<dbReference type="GO" id="GO:0031267">
    <property type="term" value="F:small GTPase binding"/>
    <property type="evidence" value="ECO:0007669"/>
    <property type="project" value="InterPro"/>
</dbReference>
<dbReference type="PROSITE" id="PS50166">
    <property type="entry name" value="IMPORTIN_B_NT"/>
    <property type="match status" value="1"/>
</dbReference>
<evidence type="ECO:0000256" key="3">
    <source>
        <dbReference type="ARBA" id="ARBA00022448"/>
    </source>
</evidence>
<evidence type="ECO:0000256" key="5">
    <source>
        <dbReference type="ARBA" id="ARBA00022927"/>
    </source>
</evidence>
<feature type="compositionally biased region" description="Acidic residues" evidence="7">
    <location>
        <begin position="972"/>
        <end position="987"/>
    </location>
</feature>
<name>A0AAD5S387_9FUNG</name>
<keyword evidence="3" id="KW-0813">Transport</keyword>